<gene>
    <name evidence="2" type="ORF">M3P05_13975</name>
</gene>
<evidence type="ECO:0000256" key="1">
    <source>
        <dbReference type="SAM" id="MobiDB-lite"/>
    </source>
</evidence>
<feature type="compositionally biased region" description="Acidic residues" evidence="1">
    <location>
        <begin position="44"/>
        <end position="53"/>
    </location>
</feature>
<keyword evidence="3" id="KW-1185">Reference proteome</keyword>
<dbReference type="Proteomes" id="UP001203338">
    <property type="component" value="Unassembled WGS sequence"/>
</dbReference>
<sequence>MKAGVSLPSLFFSFFLSTVSITLSLQASTYEHQGYESPSHYLPEEDDLDEYDENGYQGFQPQDGGWDNSDDEGYEDG</sequence>
<evidence type="ECO:0000313" key="3">
    <source>
        <dbReference type="Proteomes" id="UP001203338"/>
    </source>
</evidence>
<reference evidence="2 3" key="1">
    <citation type="submission" date="2022-05" db="EMBL/GenBank/DDBJ databases">
        <authorList>
            <person name="Park J.-S."/>
        </authorList>
    </citation>
    <scope>NUCLEOTIDE SEQUENCE [LARGE SCALE GENOMIC DNA]</scope>
    <source>
        <strain evidence="2 3">2012CJ34-2</strain>
    </source>
</reference>
<protein>
    <recommendedName>
        <fullName evidence="4">Secreted protein</fullName>
    </recommendedName>
</protein>
<evidence type="ECO:0008006" key="4">
    <source>
        <dbReference type="Google" id="ProtNLM"/>
    </source>
</evidence>
<dbReference type="RefSeq" id="WP_249700368.1">
    <property type="nucleotide sequence ID" value="NZ_JAMFLX010000019.1"/>
</dbReference>
<evidence type="ECO:0000313" key="2">
    <source>
        <dbReference type="EMBL" id="MCL6271035.1"/>
    </source>
</evidence>
<accession>A0ABT0PI58</accession>
<organism evidence="2 3">
    <name type="scientific">Parendozoicomonas callyspongiae</name>
    <dbReference type="NCBI Taxonomy" id="2942213"/>
    <lineage>
        <taxon>Bacteria</taxon>
        <taxon>Pseudomonadati</taxon>
        <taxon>Pseudomonadota</taxon>
        <taxon>Gammaproteobacteria</taxon>
        <taxon>Oceanospirillales</taxon>
        <taxon>Endozoicomonadaceae</taxon>
        <taxon>Parendozoicomonas</taxon>
    </lineage>
</organism>
<name>A0ABT0PI58_9GAMM</name>
<comment type="caution">
    <text evidence="2">The sequence shown here is derived from an EMBL/GenBank/DDBJ whole genome shotgun (WGS) entry which is preliminary data.</text>
</comment>
<dbReference type="EMBL" id="JAMFLX010000019">
    <property type="protein sequence ID" value="MCL6271035.1"/>
    <property type="molecule type" value="Genomic_DNA"/>
</dbReference>
<feature type="compositionally biased region" description="Acidic residues" evidence="1">
    <location>
        <begin position="68"/>
        <end position="77"/>
    </location>
</feature>
<proteinExistence type="predicted"/>
<feature type="region of interest" description="Disordered" evidence="1">
    <location>
        <begin position="33"/>
        <end position="77"/>
    </location>
</feature>